<dbReference type="FunFam" id="3.30.70.270:FF:000001">
    <property type="entry name" value="Diguanylate cyclase domain protein"/>
    <property type="match status" value="1"/>
</dbReference>
<dbReference type="SMART" id="SM00073">
    <property type="entry name" value="HPT"/>
    <property type="match status" value="1"/>
</dbReference>
<feature type="domain" description="GGDEF" evidence="6">
    <location>
        <begin position="417"/>
        <end position="548"/>
    </location>
</feature>
<evidence type="ECO:0000313" key="9">
    <source>
        <dbReference type="Proteomes" id="UP000515472"/>
    </source>
</evidence>
<dbReference type="InterPro" id="IPR008207">
    <property type="entry name" value="Sig_transdc_His_kin_Hpt_dom"/>
</dbReference>
<dbReference type="PROSITE" id="PS50894">
    <property type="entry name" value="HPT"/>
    <property type="match status" value="1"/>
</dbReference>
<dbReference type="PROSITE" id="PS50887">
    <property type="entry name" value="GGDEF"/>
    <property type="match status" value="1"/>
</dbReference>
<dbReference type="InterPro" id="IPR011006">
    <property type="entry name" value="CheY-like_superfamily"/>
</dbReference>
<organism evidence="8 9">
    <name type="scientific">Citrifermentans bremense</name>
    <dbReference type="NCBI Taxonomy" id="60035"/>
    <lineage>
        <taxon>Bacteria</taxon>
        <taxon>Pseudomonadati</taxon>
        <taxon>Thermodesulfobacteriota</taxon>
        <taxon>Desulfuromonadia</taxon>
        <taxon>Geobacterales</taxon>
        <taxon>Geobacteraceae</taxon>
        <taxon>Citrifermentans</taxon>
    </lineage>
</organism>
<keyword evidence="4" id="KW-0597">Phosphoprotein</keyword>
<sequence length="548" mass="59844">MTTQGVSTAARLKRIREAFLKQLPAQLEALRTALDDFEEKPDFEHLQGLHRSIHTLRGGSASFGLKGVSAAAAVGEQLAKEAMYVEPLPAKRLVPQLRGQLAAIERAAAELECQEAADLQALDLVAASENAACREEKVVYLCEDDSFQRMALSTQIGCFGFRTMAFPDVEQLYQAVQNSPPDAIVMDMMFSGRPLAGADMVAKIQSERKAPIPAVFVSSVDDFSYRLSAVRAGSSAYFVKPVNAIDLCSVLTKLTTVEPPEPYRIMIVDDDAHLLELYSTILEGVGMVTRQINDPLLAMGSLQEFKPDLILTDMNMPGCNGMELAKTIRQSGDCVSIPIVFLSTETDTDLHRNAMRMGGDEFLTKPIKPEHLISAVAVRAERMKVLRSLMVRDSMTGLLNHTAIKAKLDGAIAENEGDLCFAMLDMDRFKEINDKYGHPTGDRVLVTLAKFLRTRLAKTDSIGRYGGEEFALILPGCDLAAARERLDQLRESFGAIQFPAGGESFQATFSCGVAALATHKKGDRLCAAADEALYEAKKLGRNRVEAGK</sequence>
<evidence type="ECO:0000256" key="2">
    <source>
        <dbReference type="ARBA" id="ARBA00034247"/>
    </source>
</evidence>
<evidence type="ECO:0000256" key="3">
    <source>
        <dbReference type="PROSITE-ProRule" id="PRU00110"/>
    </source>
</evidence>
<dbReference type="CDD" id="cd01949">
    <property type="entry name" value="GGDEF"/>
    <property type="match status" value="1"/>
</dbReference>
<gene>
    <name evidence="8" type="ORF">GEOBRER4_n0555</name>
</gene>
<dbReference type="GO" id="GO:0000160">
    <property type="term" value="P:phosphorelay signal transduction system"/>
    <property type="evidence" value="ECO:0007669"/>
    <property type="project" value="InterPro"/>
</dbReference>
<dbReference type="InterPro" id="IPR043128">
    <property type="entry name" value="Rev_trsase/Diguanyl_cyclase"/>
</dbReference>
<dbReference type="EMBL" id="AP023213">
    <property type="protein sequence ID" value="BCG45784.1"/>
    <property type="molecule type" value="Genomic_DNA"/>
</dbReference>
<evidence type="ECO:0000259" key="6">
    <source>
        <dbReference type="PROSITE" id="PS50887"/>
    </source>
</evidence>
<dbReference type="Gene3D" id="3.40.50.2300">
    <property type="match status" value="2"/>
</dbReference>
<dbReference type="GO" id="GO:0043709">
    <property type="term" value="P:cell adhesion involved in single-species biofilm formation"/>
    <property type="evidence" value="ECO:0007669"/>
    <property type="project" value="TreeGrafter"/>
</dbReference>
<dbReference type="GO" id="GO:1902201">
    <property type="term" value="P:negative regulation of bacterial-type flagellum-dependent cell motility"/>
    <property type="evidence" value="ECO:0007669"/>
    <property type="project" value="TreeGrafter"/>
</dbReference>
<evidence type="ECO:0000259" key="5">
    <source>
        <dbReference type="PROSITE" id="PS50110"/>
    </source>
</evidence>
<comment type="catalytic activity">
    <reaction evidence="2">
        <text>2 GTP = 3',3'-c-di-GMP + 2 diphosphate</text>
        <dbReference type="Rhea" id="RHEA:24898"/>
        <dbReference type="ChEBI" id="CHEBI:33019"/>
        <dbReference type="ChEBI" id="CHEBI:37565"/>
        <dbReference type="ChEBI" id="CHEBI:58805"/>
        <dbReference type="EC" id="2.7.7.65"/>
    </reaction>
</comment>
<feature type="domain" description="Response regulatory" evidence="5">
    <location>
        <begin position="138"/>
        <end position="255"/>
    </location>
</feature>
<dbReference type="InterPro" id="IPR036641">
    <property type="entry name" value="HPT_dom_sf"/>
</dbReference>
<feature type="modified residue" description="4-aspartylphosphate" evidence="4">
    <location>
        <position position="187"/>
    </location>
</feature>
<dbReference type="InterPro" id="IPR001789">
    <property type="entry name" value="Sig_transdc_resp-reg_receiver"/>
</dbReference>
<dbReference type="GO" id="GO:0004672">
    <property type="term" value="F:protein kinase activity"/>
    <property type="evidence" value="ECO:0007669"/>
    <property type="project" value="UniProtKB-ARBA"/>
</dbReference>
<dbReference type="SMART" id="SM00267">
    <property type="entry name" value="GGDEF"/>
    <property type="match status" value="1"/>
</dbReference>
<dbReference type="Gene3D" id="3.30.70.270">
    <property type="match status" value="1"/>
</dbReference>
<dbReference type="GO" id="GO:0052621">
    <property type="term" value="F:diguanylate cyclase activity"/>
    <property type="evidence" value="ECO:0007669"/>
    <property type="project" value="UniProtKB-EC"/>
</dbReference>
<feature type="domain" description="Response regulatory" evidence="5">
    <location>
        <begin position="264"/>
        <end position="380"/>
    </location>
</feature>
<dbReference type="KEGG" id="gbn:GEOBRER4_05340"/>
<feature type="domain" description="HPt" evidence="7">
    <location>
        <begin position="8"/>
        <end position="114"/>
    </location>
</feature>
<dbReference type="PROSITE" id="PS50110">
    <property type="entry name" value="RESPONSE_REGULATORY"/>
    <property type="match status" value="2"/>
</dbReference>
<dbReference type="AlphaFoldDB" id="A0A6S6M2D2"/>
<protein>
    <recommendedName>
        <fullName evidence="1">diguanylate cyclase</fullName>
        <ecNumber evidence="1">2.7.7.65</ecNumber>
    </recommendedName>
</protein>
<dbReference type="Pfam" id="PF00990">
    <property type="entry name" value="GGDEF"/>
    <property type="match status" value="1"/>
</dbReference>
<name>A0A6S6M2D2_9BACT</name>
<dbReference type="NCBIfam" id="TIGR00254">
    <property type="entry name" value="GGDEF"/>
    <property type="match status" value="1"/>
</dbReference>
<dbReference type="Pfam" id="PF01627">
    <property type="entry name" value="Hpt"/>
    <property type="match status" value="1"/>
</dbReference>
<dbReference type="Gene3D" id="1.20.120.160">
    <property type="entry name" value="HPT domain"/>
    <property type="match status" value="1"/>
</dbReference>
<evidence type="ECO:0000256" key="4">
    <source>
        <dbReference type="PROSITE-ProRule" id="PRU00169"/>
    </source>
</evidence>
<accession>A0A6S6M2D2</accession>
<dbReference type="InterPro" id="IPR029787">
    <property type="entry name" value="Nucleotide_cyclase"/>
</dbReference>
<dbReference type="PANTHER" id="PTHR45138">
    <property type="entry name" value="REGULATORY COMPONENTS OF SENSORY TRANSDUCTION SYSTEM"/>
    <property type="match status" value="1"/>
</dbReference>
<evidence type="ECO:0000256" key="1">
    <source>
        <dbReference type="ARBA" id="ARBA00012528"/>
    </source>
</evidence>
<reference evidence="8 9" key="1">
    <citation type="submission" date="2020-06" db="EMBL/GenBank/DDBJ databases">
        <title>Interaction of electrochemicaly active bacteria, Geobacter bremensis R4 on different carbon anode.</title>
        <authorList>
            <person name="Meng L."/>
            <person name="Yoshida N."/>
        </authorList>
    </citation>
    <scope>NUCLEOTIDE SEQUENCE [LARGE SCALE GENOMIC DNA]</scope>
    <source>
        <strain evidence="8 9">R4</strain>
    </source>
</reference>
<evidence type="ECO:0000313" key="8">
    <source>
        <dbReference type="EMBL" id="BCG45784.1"/>
    </source>
</evidence>
<dbReference type="Pfam" id="PF00072">
    <property type="entry name" value="Response_reg"/>
    <property type="match status" value="2"/>
</dbReference>
<dbReference type="RefSeq" id="WP_185244130.1">
    <property type="nucleotide sequence ID" value="NZ_AP023213.1"/>
</dbReference>
<dbReference type="SUPFAM" id="SSF52172">
    <property type="entry name" value="CheY-like"/>
    <property type="match status" value="2"/>
</dbReference>
<evidence type="ECO:0000259" key="7">
    <source>
        <dbReference type="PROSITE" id="PS50894"/>
    </source>
</evidence>
<proteinExistence type="predicted"/>
<dbReference type="PANTHER" id="PTHR45138:SF9">
    <property type="entry name" value="DIGUANYLATE CYCLASE DGCM-RELATED"/>
    <property type="match status" value="1"/>
</dbReference>
<dbReference type="SUPFAM" id="SSF47226">
    <property type="entry name" value="Histidine-containing phosphotransfer domain, HPT domain"/>
    <property type="match status" value="1"/>
</dbReference>
<keyword evidence="9" id="KW-1185">Reference proteome</keyword>
<dbReference type="EC" id="2.7.7.65" evidence="1"/>
<dbReference type="GO" id="GO:0005886">
    <property type="term" value="C:plasma membrane"/>
    <property type="evidence" value="ECO:0007669"/>
    <property type="project" value="TreeGrafter"/>
</dbReference>
<feature type="modified residue" description="4-aspartylphosphate" evidence="4">
    <location>
        <position position="313"/>
    </location>
</feature>
<feature type="modified residue" description="Phosphohistidine" evidence="3">
    <location>
        <position position="54"/>
    </location>
</feature>
<dbReference type="InterPro" id="IPR000160">
    <property type="entry name" value="GGDEF_dom"/>
</dbReference>
<dbReference type="SMART" id="SM00448">
    <property type="entry name" value="REC"/>
    <property type="match status" value="2"/>
</dbReference>
<dbReference type="CDD" id="cd00156">
    <property type="entry name" value="REC"/>
    <property type="match status" value="2"/>
</dbReference>
<dbReference type="Proteomes" id="UP000515472">
    <property type="component" value="Chromosome"/>
</dbReference>
<dbReference type="InterPro" id="IPR050469">
    <property type="entry name" value="Diguanylate_Cyclase"/>
</dbReference>
<dbReference type="SUPFAM" id="SSF55073">
    <property type="entry name" value="Nucleotide cyclase"/>
    <property type="match status" value="1"/>
</dbReference>